<feature type="transmembrane region" description="Helical" evidence="3">
    <location>
        <begin position="157"/>
        <end position="178"/>
    </location>
</feature>
<feature type="transmembrane region" description="Helical" evidence="3">
    <location>
        <begin position="25"/>
        <end position="45"/>
    </location>
</feature>
<dbReference type="PANTHER" id="PTHR31302:SF31">
    <property type="entry name" value="PHOSPHODIESTERASE YAEI"/>
    <property type="match status" value="1"/>
</dbReference>
<comment type="caution">
    <text evidence="5">The sequence shown here is derived from an EMBL/GenBank/DDBJ whole genome shotgun (WGS) entry which is preliminary data.</text>
</comment>
<feature type="domain" description="Calcineurin-like phosphoesterase" evidence="4">
    <location>
        <begin position="243"/>
        <end position="408"/>
    </location>
</feature>
<keyword evidence="3" id="KW-1133">Transmembrane helix</keyword>
<proteinExistence type="predicted"/>
<dbReference type="InterPro" id="IPR004843">
    <property type="entry name" value="Calcineurin-like_PHP"/>
</dbReference>
<dbReference type="AlphaFoldDB" id="A0A8J7GGQ2"/>
<feature type="transmembrane region" description="Helical" evidence="3">
    <location>
        <begin position="130"/>
        <end position="150"/>
    </location>
</feature>
<name>A0A8J7GGQ2_9ACTN</name>
<keyword evidence="2" id="KW-0378">Hydrolase</keyword>
<keyword evidence="6" id="KW-1185">Reference proteome</keyword>
<dbReference type="GO" id="GO:0009245">
    <property type="term" value="P:lipid A biosynthetic process"/>
    <property type="evidence" value="ECO:0007669"/>
    <property type="project" value="TreeGrafter"/>
</dbReference>
<evidence type="ECO:0000259" key="4">
    <source>
        <dbReference type="Pfam" id="PF00149"/>
    </source>
</evidence>
<keyword evidence="1" id="KW-0479">Metal-binding</keyword>
<sequence>MAIRLRALLTVLASMFRARVTRRTARGIGVLAVTVVGAVLGLLIGGTSTGPLGPFQAEFTLSPGLHGGTQVVVPPLGSLTLDSHAGPERLTIRLDALDQARTQKLVSDPNGLEAASASAFSDAQEGITHAVFQAAGAALVGALLLGALVYRRTRRTAQVGALALGLVVVSLGTALATFKGDAIDEPRYDGLLVNAPAVVGDARKIASRYEQYRAELQRLVTNVGKLYTTVSNLPVYEPGDGAIRVLHVSDMHLNPGAWDVVRTVVQQFSIDVVVDTGDLTDWGTEREAAAYAGSIGTLNVPYVFIRGNHDSAETVAEVARQKNAIVLDNRIATVGGLRIAGIGDPRFTPDKTADSTDLLEKRRLFDTGNQLADTITRSGGADLAMIHDPAMAGPLAGTVPLILAGHLHHREVSQYNDETLLMTEGSTGGAGLRGLQTKEPTPLALSVLYFSSTAKLQAYDDISVGGTGRSEVTLQRRIVKKAEPQATSTPTPSPTPS</sequence>
<gene>
    <name evidence="5" type="ORF">IW245_004878</name>
</gene>
<reference evidence="5" key="1">
    <citation type="submission" date="2020-11" db="EMBL/GenBank/DDBJ databases">
        <title>Sequencing the genomes of 1000 actinobacteria strains.</title>
        <authorList>
            <person name="Klenk H.-P."/>
        </authorList>
    </citation>
    <scope>NUCLEOTIDE SEQUENCE</scope>
    <source>
        <strain evidence="5">DSM 45356</strain>
    </source>
</reference>
<dbReference type="GO" id="GO:0008758">
    <property type="term" value="F:UDP-2,3-diacylglucosamine hydrolase activity"/>
    <property type="evidence" value="ECO:0007669"/>
    <property type="project" value="TreeGrafter"/>
</dbReference>
<keyword evidence="3" id="KW-0812">Transmembrane</keyword>
<dbReference type="Pfam" id="PF00149">
    <property type="entry name" value="Metallophos"/>
    <property type="match status" value="1"/>
</dbReference>
<protein>
    <submittedName>
        <fullName evidence="5">Putative MPP superfamily phosphohydrolase</fullName>
    </submittedName>
</protein>
<dbReference type="SUPFAM" id="SSF56300">
    <property type="entry name" value="Metallo-dependent phosphatases"/>
    <property type="match status" value="1"/>
</dbReference>
<dbReference type="Gene3D" id="3.60.21.10">
    <property type="match status" value="1"/>
</dbReference>
<accession>A0A8J7GGQ2</accession>
<dbReference type="Proteomes" id="UP000622552">
    <property type="component" value="Unassembled WGS sequence"/>
</dbReference>
<dbReference type="GO" id="GO:0046872">
    <property type="term" value="F:metal ion binding"/>
    <property type="evidence" value="ECO:0007669"/>
    <property type="project" value="UniProtKB-KW"/>
</dbReference>
<evidence type="ECO:0000313" key="5">
    <source>
        <dbReference type="EMBL" id="MBG6138684.1"/>
    </source>
</evidence>
<dbReference type="EMBL" id="JADOUF010000001">
    <property type="protein sequence ID" value="MBG6138684.1"/>
    <property type="molecule type" value="Genomic_DNA"/>
</dbReference>
<dbReference type="GO" id="GO:0016020">
    <property type="term" value="C:membrane"/>
    <property type="evidence" value="ECO:0007669"/>
    <property type="project" value="GOC"/>
</dbReference>
<keyword evidence="3" id="KW-0472">Membrane</keyword>
<dbReference type="InterPro" id="IPR051158">
    <property type="entry name" value="Metallophosphoesterase_sf"/>
</dbReference>
<dbReference type="RefSeq" id="WP_197005418.1">
    <property type="nucleotide sequence ID" value="NZ_BONS01000009.1"/>
</dbReference>
<organism evidence="5 6">
    <name type="scientific">Longispora fulva</name>
    <dbReference type="NCBI Taxonomy" id="619741"/>
    <lineage>
        <taxon>Bacteria</taxon>
        <taxon>Bacillati</taxon>
        <taxon>Actinomycetota</taxon>
        <taxon>Actinomycetes</taxon>
        <taxon>Micromonosporales</taxon>
        <taxon>Micromonosporaceae</taxon>
        <taxon>Longispora</taxon>
    </lineage>
</organism>
<dbReference type="InterPro" id="IPR029052">
    <property type="entry name" value="Metallo-depent_PP-like"/>
</dbReference>
<evidence type="ECO:0000256" key="3">
    <source>
        <dbReference type="SAM" id="Phobius"/>
    </source>
</evidence>
<evidence type="ECO:0000256" key="2">
    <source>
        <dbReference type="ARBA" id="ARBA00022801"/>
    </source>
</evidence>
<dbReference type="PANTHER" id="PTHR31302">
    <property type="entry name" value="TRANSMEMBRANE PROTEIN WITH METALLOPHOSPHOESTERASE DOMAIN-RELATED"/>
    <property type="match status" value="1"/>
</dbReference>
<evidence type="ECO:0000256" key="1">
    <source>
        <dbReference type="ARBA" id="ARBA00022723"/>
    </source>
</evidence>
<evidence type="ECO:0000313" key="6">
    <source>
        <dbReference type="Proteomes" id="UP000622552"/>
    </source>
</evidence>